<dbReference type="PANTHER" id="PTHR45883:SF2">
    <property type="entry name" value="HSC70-INTERACTING PROTEIN"/>
    <property type="match status" value="1"/>
</dbReference>
<evidence type="ECO:0000313" key="6">
    <source>
        <dbReference type="EMBL" id="CAK8683618.1"/>
    </source>
</evidence>
<dbReference type="Proteomes" id="UP001642483">
    <property type="component" value="Unassembled WGS sequence"/>
</dbReference>
<dbReference type="InterPro" id="IPR019734">
    <property type="entry name" value="TPR_rpt"/>
</dbReference>
<dbReference type="PANTHER" id="PTHR45883">
    <property type="entry name" value="HSC70-INTERACTING PROTEIN"/>
    <property type="match status" value="1"/>
</dbReference>
<gene>
    <name evidence="6" type="ORF">CVLEPA_LOCUS14671</name>
</gene>
<keyword evidence="2" id="KW-0677">Repeat</keyword>
<feature type="compositionally biased region" description="Basic and acidic residues" evidence="4">
    <location>
        <begin position="252"/>
        <end position="273"/>
    </location>
</feature>
<comment type="caution">
    <text evidence="6">The sequence shown here is derived from an EMBL/GenBank/DDBJ whole genome shotgun (WGS) entry which is preliminary data.</text>
</comment>
<evidence type="ECO:0000256" key="2">
    <source>
        <dbReference type="ARBA" id="ARBA00022737"/>
    </source>
</evidence>
<dbReference type="Gene3D" id="6.10.250.3420">
    <property type="match status" value="1"/>
</dbReference>
<dbReference type="CDD" id="cd14438">
    <property type="entry name" value="Hip_N"/>
    <property type="match status" value="1"/>
</dbReference>
<dbReference type="Pfam" id="PF18253">
    <property type="entry name" value="HipN"/>
    <property type="match status" value="1"/>
</dbReference>
<keyword evidence="7" id="KW-1185">Reference proteome</keyword>
<protein>
    <recommendedName>
        <fullName evidence="5">Hsp70-interacting protein N-terminal domain-containing protein</fullName>
    </recommendedName>
</protein>
<evidence type="ECO:0000256" key="4">
    <source>
        <dbReference type="SAM" id="MobiDB-lite"/>
    </source>
</evidence>
<dbReference type="InterPro" id="IPR034649">
    <property type="entry name" value="Hip_N"/>
</dbReference>
<feature type="compositionally biased region" description="Basic and acidic residues" evidence="4">
    <location>
        <begin position="324"/>
        <end position="338"/>
    </location>
</feature>
<dbReference type="SUPFAM" id="SSF48452">
    <property type="entry name" value="TPR-like"/>
    <property type="match status" value="1"/>
</dbReference>
<dbReference type="Gene3D" id="1.25.40.10">
    <property type="entry name" value="Tetratricopeptide repeat domain"/>
    <property type="match status" value="1"/>
</dbReference>
<evidence type="ECO:0000313" key="7">
    <source>
        <dbReference type="Proteomes" id="UP001642483"/>
    </source>
</evidence>
<feature type="compositionally biased region" description="Basic and acidic residues" evidence="4">
    <location>
        <begin position="280"/>
        <end position="301"/>
    </location>
</feature>
<sequence length="346" mass="38925">MMEDLGAFGITEDKLEMLKSFVQLCKFNSSILHAPQLTFMKDWLEQDLNCTIPEIKKPSENGDGSKSYAKAASEGSTAWAKNDDDDDEESSAESSSSEESDLNLDMEGVIPGDTDPPQEMGADGKEPTEEEQEQAMKMRQLGMEALSNGDNEGAVKHFTAGILLDNTRTVLFVKRATAYLRLGKPNACIRDARKALNINPDSAAAYKILGKAERLLGNWDEACHNFEVAQKIDYDDEIHDLLREIKPKGTKIREHRMARERKQKEKEVKERLNRVRKAQKAQEKARKEQAKRDKEAEEKFRQQMPNMFNFAGEAPMPGADDAVPDEKANDDGEPKIFEVPDDIDLD</sequence>
<organism evidence="6 7">
    <name type="scientific">Clavelina lepadiformis</name>
    <name type="common">Light-bulb sea squirt</name>
    <name type="synonym">Ascidia lepadiformis</name>
    <dbReference type="NCBI Taxonomy" id="159417"/>
    <lineage>
        <taxon>Eukaryota</taxon>
        <taxon>Metazoa</taxon>
        <taxon>Chordata</taxon>
        <taxon>Tunicata</taxon>
        <taxon>Ascidiacea</taxon>
        <taxon>Aplousobranchia</taxon>
        <taxon>Clavelinidae</taxon>
        <taxon>Clavelina</taxon>
    </lineage>
</organism>
<evidence type="ECO:0000256" key="1">
    <source>
        <dbReference type="ARBA" id="ARBA00009015"/>
    </source>
</evidence>
<feature type="region of interest" description="Disordered" evidence="4">
    <location>
        <begin position="252"/>
        <end position="346"/>
    </location>
</feature>
<evidence type="ECO:0000256" key="3">
    <source>
        <dbReference type="ARBA" id="ARBA00022803"/>
    </source>
</evidence>
<feature type="domain" description="Hsp70-interacting protein N-terminal" evidence="5">
    <location>
        <begin position="13"/>
        <end position="46"/>
    </location>
</feature>
<proteinExistence type="inferred from homology"/>
<dbReference type="EMBL" id="CAWYQH010000097">
    <property type="protein sequence ID" value="CAK8683618.1"/>
    <property type="molecule type" value="Genomic_DNA"/>
</dbReference>
<name>A0ABP0FVH0_CLALP</name>
<keyword evidence="3" id="KW-0802">TPR repeat</keyword>
<feature type="compositionally biased region" description="Acidic residues" evidence="4">
    <location>
        <begin position="83"/>
        <end position="104"/>
    </location>
</feature>
<evidence type="ECO:0000259" key="5">
    <source>
        <dbReference type="Pfam" id="PF18253"/>
    </source>
</evidence>
<accession>A0ABP0FVH0</accession>
<feature type="region of interest" description="Disordered" evidence="4">
    <location>
        <begin position="54"/>
        <end position="135"/>
    </location>
</feature>
<dbReference type="SMART" id="SM00028">
    <property type="entry name" value="TPR"/>
    <property type="match status" value="3"/>
</dbReference>
<reference evidence="6 7" key="1">
    <citation type="submission" date="2024-02" db="EMBL/GenBank/DDBJ databases">
        <authorList>
            <person name="Daric V."/>
            <person name="Darras S."/>
        </authorList>
    </citation>
    <scope>NUCLEOTIDE SEQUENCE [LARGE SCALE GENOMIC DNA]</scope>
</reference>
<dbReference type="InterPro" id="IPR011990">
    <property type="entry name" value="TPR-like_helical_dom_sf"/>
</dbReference>
<comment type="similarity">
    <text evidence="1">Belongs to the FAM10 family.</text>
</comment>